<gene>
    <name evidence="3" type="ORF">IW256_007936</name>
</gene>
<proteinExistence type="predicted"/>
<reference evidence="3" key="1">
    <citation type="submission" date="2020-11" db="EMBL/GenBank/DDBJ databases">
        <title>Sequencing the genomes of 1000 actinobacteria strains.</title>
        <authorList>
            <person name="Klenk H.-P."/>
        </authorList>
    </citation>
    <scope>NUCLEOTIDE SEQUENCE</scope>
    <source>
        <strain evidence="3">DSM 43175</strain>
    </source>
</reference>
<accession>A0A931DS92</accession>
<feature type="signal peptide" evidence="2">
    <location>
        <begin position="1"/>
        <end position="29"/>
    </location>
</feature>
<organism evidence="3 4">
    <name type="scientific">Actinomadura viridis</name>
    <dbReference type="NCBI Taxonomy" id="58110"/>
    <lineage>
        <taxon>Bacteria</taxon>
        <taxon>Bacillati</taxon>
        <taxon>Actinomycetota</taxon>
        <taxon>Actinomycetes</taxon>
        <taxon>Streptosporangiales</taxon>
        <taxon>Thermomonosporaceae</taxon>
        <taxon>Actinomadura</taxon>
    </lineage>
</organism>
<feature type="region of interest" description="Disordered" evidence="1">
    <location>
        <begin position="30"/>
        <end position="74"/>
    </location>
</feature>
<evidence type="ECO:0000256" key="1">
    <source>
        <dbReference type="SAM" id="MobiDB-lite"/>
    </source>
</evidence>
<sequence>MCSKERAISRKQTIAAGALALAAAGTLSACGGDEPAAAPEPPPAPTTAAPAPSAPAGGAVGAAGRATPPGTSLKIPRRAVVPFKSGSRTGTLGITVTAIERGDQAAFSRQFGSRAQGMVPYYIRYTVENVGGTDLSNTSAPLLRGVGPGGRSTGAVVIGGALPGCERGRPTAAFASAGGRYETCRLQAGREGTPVTGASYNEREGGYDDAPIVWSS</sequence>
<feature type="chain" id="PRO_5038424075" evidence="2">
    <location>
        <begin position="30"/>
        <end position="216"/>
    </location>
</feature>
<dbReference type="AlphaFoldDB" id="A0A931DS92"/>
<dbReference type="EMBL" id="JADOUA010000001">
    <property type="protein sequence ID" value="MBG6093823.1"/>
    <property type="molecule type" value="Genomic_DNA"/>
</dbReference>
<dbReference type="PROSITE" id="PS51257">
    <property type="entry name" value="PROKAR_LIPOPROTEIN"/>
    <property type="match status" value="1"/>
</dbReference>
<dbReference type="RefSeq" id="WP_197015831.1">
    <property type="nucleotide sequence ID" value="NZ_BAABES010000003.1"/>
</dbReference>
<keyword evidence="2" id="KW-0732">Signal</keyword>
<comment type="caution">
    <text evidence="3">The sequence shown here is derived from an EMBL/GenBank/DDBJ whole genome shotgun (WGS) entry which is preliminary data.</text>
</comment>
<keyword evidence="4" id="KW-1185">Reference proteome</keyword>
<name>A0A931DS92_9ACTN</name>
<feature type="compositionally biased region" description="Low complexity" evidence="1">
    <location>
        <begin position="46"/>
        <end position="71"/>
    </location>
</feature>
<evidence type="ECO:0000313" key="4">
    <source>
        <dbReference type="Proteomes" id="UP000614047"/>
    </source>
</evidence>
<evidence type="ECO:0000256" key="2">
    <source>
        <dbReference type="SAM" id="SignalP"/>
    </source>
</evidence>
<protein>
    <submittedName>
        <fullName evidence="3">Uncharacterized protein</fullName>
    </submittedName>
</protein>
<dbReference type="Proteomes" id="UP000614047">
    <property type="component" value="Unassembled WGS sequence"/>
</dbReference>
<evidence type="ECO:0000313" key="3">
    <source>
        <dbReference type="EMBL" id="MBG6093823.1"/>
    </source>
</evidence>